<dbReference type="GO" id="GO:0005615">
    <property type="term" value="C:extracellular space"/>
    <property type="evidence" value="ECO:0007669"/>
    <property type="project" value="InterPro"/>
</dbReference>
<feature type="domain" description="Serpin" evidence="3">
    <location>
        <begin position="1"/>
        <end position="228"/>
    </location>
</feature>
<dbReference type="InterPro" id="IPR042185">
    <property type="entry name" value="Serpin_sf_2"/>
</dbReference>
<evidence type="ECO:0000313" key="5">
    <source>
        <dbReference type="Proteomes" id="UP000678393"/>
    </source>
</evidence>
<dbReference type="Pfam" id="PF00079">
    <property type="entry name" value="Serpin"/>
    <property type="match status" value="1"/>
</dbReference>
<dbReference type="Proteomes" id="UP000678393">
    <property type="component" value="Unassembled WGS sequence"/>
</dbReference>
<dbReference type="AlphaFoldDB" id="A0A8S3ZK74"/>
<dbReference type="Gene3D" id="2.30.39.10">
    <property type="entry name" value="Alpha-1-antitrypsin, domain 1"/>
    <property type="match status" value="1"/>
</dbReference>
<dbReference type="PANTHER" id="PTHR11461:SF211">
    <property type="entry name" value="GH10112P-RELATED"/>
    <property type="match status" value="1"/>
</dbReference>
<dbReference type="InterPro" id="IPR036186">
    <property type="entry name" value="Serpin_sf"/>
</dbReference>
<dbReference type="CDD" id="cd00172">
    <property type="entry name" value="serpin"/>
    <property type="match status" value="1"/>
</dbReference>
<dbReference type="PANTHER" id="PTHR11461">
    <property type="entry name" value="SERINE PROTEASE INHIBITOR, SERPIN"/>
    <property type="match status" value="1"/>
</dbReference>
<comment type="similarity">
    <text evidence="1 2">Belongs to the serpin family.</text>
</comment>
<protein>
    <recommendedName>
        <fullName evidence="3">Serpin domain-containing protein</fullName>
    </recommendedName>
</protein>
<dbReference type="OrthoDB" id="1063785at2759"/>
<proteinExistence type="inferred from homology"/>
<reference evidence="4" key="1">
    <citation type="submission" date="2021-04" db="EMBL/GenBank/DDBJ databases">
        <authorList>
            <consortium name="Molecular Ecology Group"/>
        </authorList>
    </citation>
    <scope>NUCLEOTIDE SEQUENCE</scope>
</reference>
<dbReference type="GO" id="GO:0004867">
    <property type="term" value="F:serine-type endopeptidase inhibitor activity"/>
    <property type="evidence" value="ECO:0007669"/>
    <property type="project" value="InterPro"/>
</dbReference>
<keyword evidence="5" id="KW-1185">Reference proteome</keyword>
<dbReference type="Gene3D" id="3.30.497.10">
    <property type="entry name" value="Antithrombin, subunit I, domain 2"/>
    <property type="match status" value="1"/>
</dbReference>
<dbReference type="InterPro" id="IPR000215">
    <property type="entry name" value="Serpin_fam"/>
</dbReference>
<organism evidence="4 5">
    <name type="scientific">Candidula unifasciata</name>
    <dbReference type="NCBI Taxonomy" id="100452"/>
    <lineage>
        <taxon>Eukaryota</taxon>
        <taxon>Metazoa</taxon>
        <taxon>Spiralia</taxon>
        <taxon>Lophotrochozoa</taxon>
        <taxon>Mollusca</taxon>
        <taxon>Gastropoda</taxon>
        <taxon>Heterobranchia</taxon>
        <taxon>Euthyneura</taxon>
        <taxon>Panpulmonata</taxon>
        <taxon>Eupulmonata</taxon>
        <taxon>Stylommatophora</taxon>
        <taxon>Helicina</taxon>
        <taxon>Helicoidea</taxon>
        <taxon>Geomitridae</taxon>
        <taxon>Candidula</taxon>
    </lineage>
</organism>
<evidence type="ECO:0000259" key="3">
    <source>
        <dbReference type="SMART" id="SM00093"/>
    </source>
</evidence>
<dbReference type="EMBL" id="CAJHNH020003795">
    <property type="protein sequence ID" value="CAG5130014.1"/>
    <property type="molecule type" value="Genomic_DNA"/>
</dbReference>
<comment type="caution">
    <text evidence="4">The sequence shown here is derived from an EMBL/GenBank/DDBJ whole genome shotgun (WGS) entry which is preliminary data.</text>
</comment>
<dbReference type="SUPFAM" id="SSF56574">
    <property type="entry name" value="Serpins"/>
    <property type="match status" value="1"/>
</dbReference>
<accession>A0A8S3ZK74</accession>
<evidence type="ECO:0000313" key="4">
    <source>
        <dbReference type="EMBL" id="CAG5130014.1"/>
    </source>
</evidence>
<gene>
    <name evidence="4" type="ORF">CUNI_LOCUS15572</name>
</gene>
<evidence type="ECO:0000256" key="2">
    <source>
        <dbReference type="RuleBase" id="RU000411"/>
    </source>
</evidence>
<evidence type="ECO:0000256" key="1">
    <source>
        <dbReference type="ARBA" id="ARBA00009500"/>
    </source>
</evidence>
<sequence>MYYSTQVSSHNQTDPLTTEQKINDFIKNKTGGHIKDIVTSGSLSSGAEIVLANALYVFAAWKKPFKQRETSKQNFYPTTGPAIQIDMLYDSFRKVRTKYNFYGADMVELPCTGDRYSMYFLVPKYGTPLAELGKSLTTGNNSKELFEDLTEEYVEFRVPRFQVESTYELSSVLKDLGVVKAFDSGQADFRALSKTSEKRNDSYQVTEQMRIWSACYRNYEYPYSFTYPCFFKR</sequence>
<dbReference type="InterPro" id="IPR023796">
    <property type="entry name" value="Serpin_dom"/>
</dbReference>
<dbReference type="SMART" id="SM00093">
    <property type="entry name" value="SERPIN"/>
    <property type="match status" value="1"/>
</dbReference>
<dbReference type="InterPro" id="IPR042178">
    <property type="entry name" value="Serpin_sf_1"/>
</dbReference>
<name>A0A8S3ZK74_9EUPU</name>